<proteinExistence type="predicted"/>
<feature type="region of interest" description="Disordered" evidence="1">
    <location>
        <begin position="174"/>
        <end position="204"/>
    </location>
</feature>
<sequence length="283" mass="31434">MEHQGRVFVEFWLSVYVYVLSLSSNACIYGSLGQGDIKEGLRDGSMVLGLGLWSKRQGKHKVSFHRIPDSSNVTDKGVKNDIESIALTMTVNRLVLEWEEKIKLHLEKEMQFNQWRSKHFKGMHPTLIATKLRSSVQLLFDELLTPPPSVDRPAPKVIALIAEVVAPELAASTGLPSSTTVDQDAPSLSNSQTTPKTQSPVIPNDVEEGNHDLDVTHMNTDLFFGILIPENNSEASSSSDVIPTVMHTAAPNSEHVTKWTTDHPLDNIISELERPRFHKTPTP</sequence>
<gene>
    <name evidence="2" type="ORF">Tco_1068425</name>
</gene>
<dbReference type="Proteomes" id="UP001151760">
    <property type="component" value="Unassembled WGS sequence"/>
</dbReference>
<evidence type="ECO:0000313" key="3">
    <source>
        <dbReference type="Proteomes" id="UP001151760"/>
    </source>
</evidence>
<name>A0ABQ5HHX0_9ASTR</name>
<accession>A0ABQ5HHX0</accession>
<keyword evidence="3" id="KW-1185">Reference proteome</keyword>
<evidence type="ECO:0000313" key="2">
    <source>
        <dbReference type="EMBL" id="GJT86708.1"/>
    </source>
</evidence>
<organism evidence="2 3">
    <name type="scientific">Tanacetum coccineum</name>
    <dbReference type="NCBI Taxonomy" id="301880"/>
    <lineage>
        <taxon>Eukaryota</taxon>
        <taxon>Viridiplantae</taxon>
        <taxon>Streptophyta</taxon>
        <taxon>Embryophyta</taxon>
        <taxon>Tracheophyta</taxon>
        <taxon>Spermatophyta</taxon>
        <taxon>Magnoliopsida</taxon>
        <taxon>eudicotyledons</taxon>
        <taxon>Gunneridae</taxon>
        <taxon>Pentapetalae</taxon>
        <taxon>asterids</taxon>
        <taxon>campanulids</taxon>
        <taxon>Asterales</taxon>
        <taxon>Asteraceae</taxon>
        <taxon>Asteroideae</taxon>
        <taxon>Anthemideae</taxon>
        <taxon>Anthemidinae</taxon>
        <taxon>Tanacetum</taxon>
    </lineage>
</organism>
<feature type="compositionally biased region" description="Polar residues" evidence="1">
    <location>
        <begin position="174"/>
        <end position="201"/>
    </location>
</feature>
<protein>
    <submittedName>
        <fullName evidence="2">Uncharacterized protein</fullName>
    </submittedName>
</protein>
<dbReference type="EMBL" id="BQNB010019571">
    <property type="protein sequence ID" value="GJT86708.1"/>
    <property type="molecule type" value="Genomic_DNA"/>
</dbReference>
<reference evidence="2" key="1">
    <citation type="journal article" date="2022" name="Int. J. Mol. Sci.">
        <title>Draft Genome of Tanacetum Coccineum: Genomic Comparison of Closely Related Tanacetum-Family Plants.</title>
        <authorList>
            <person name="Yamashiro T."/>
            <person name="Shiraishi A."/>
            <person name="Nakayama K."/>
            <person name="Satake H."/>
        </authorList>
    </citation>
    <scope>NUCLEOTIDE SEQUENCE</scope>
</reference>
<evidence type="ECO:0000256" key="1">
    <source>
        <dbReference type="SAM" id="MobiDB-lite"/>
    </source>
</evidence>
<comment type="caution">
    <text evidence="2">The sequence shown here is derived from an EMBL/GenBank/DDBJ whole genome shotgun (WGS) entry which is preliminary data.</text>
</comment>
<reference evidence="2" key="2">
    <citation type="submission" date="2022-01" db="EMBL/GenBank/DDBJ databases">
        <authorList>
            <person name="Yamashiro T."/>
            <person name="Shiraishi A."/>
            <person name="Satake H."/>
            <person name="Nakayama K."/>
        </authorList>
    </citation>
    <scope>NUCLEOTIDE SEQUENCE</scope>
</reference>